<feature type="non-terminal residue" evidence="2">
    <location>
        <position position="1"/>
    </location>
</feature>
<name>A0ABN9S073_9DINO</name>
<proteinExistence type="predicted"/>
<organism evidence="2 3">
    <name type="scientific">Prorocentrum cordatum</name>
    <dbReference type="NCBI Taxonomy" id="2364126"/>
    <lineage>
        <taxon>Eukaryota</taxon>
        <taxon>Sar</taxon>
        <taxon>Alveolata</taxon>
        <taxon>Dinophyceae</taxon>
        <taxon>Prorocentrales</taxon>
        <taxon>Prorocentraceae</taxon>
        <taxon>Prorocentrum</taxon>
    </lineage>
</organism>
<dbReference type="Proteomes" id="UP001189429">
    <property type="component" value="Unassembled WGS sequence"/>
</dbReference>
<feature type="signal peptide" evidence="1">
    <location>
        <begin position="1"/>
        <end position="16"/>
    </location>
</feature>
<accession>A0ABN9S073</accession>
<protein>
    <submittedName>
        <fullName evidence="2">Uncharacterized protein</fullName>
    </submittedName>
</protein>
<keyword evidence="1" id="KW-0732">Signal</keyword>
<reference evidence="2" key="1">
    <citation type="submission" date="2023-10" db="EMBL/GenBank/DDBJ databases">
        <authorList>
            <person name="Chen Y."/>
            <person name="Shah S."/>
            <person name="Dougan E. K."/>
            <person name="Thang M."/>
            <person name="Chan C."/>
        </authorList>
    </citation>
    <scope>NUCLEOTIDE SEQUENCE [LARGE SCALE GENOMIC DNA]</scope>
</reference>
<feature type="chain" id="PRO_5046222044" evidence="1">
    <location>
        <begin position="17"/>
        <end position="128"/>
    </location>
</feature>
<evidence type="ECO:0000313" key="2">
    <source>
        <dbReference type="EMBL" id="CAK0825111.1"/>
    </source>
</evidence>
<comment type="caution">
    <text evidence="2">The sequence shown here is derived from an EMBL/GenBank/DDBJ whole genome shotgun (WGS) entry which is preliminary data.</text>
</comment>
<sequence>FHAVLVLLCSYAVVRCSRWRSSSHAPFVSEEAPARHQEATHEIGQEDCPWCHREFLRTERDKMVWVRLDFMLKRLGPGRAQVVFGEYCEMGACCLKWEEGPPLIWQAALDRALERAPGEARRPALQCD</sequence>
<gene>
    <name evidence="2" type="ORF">PCOR1329_LOCUS25320</name>
</gene>
<dbReference type="EMBL" id="CAUYUJ010008846">
    <property type="protein sequence ID" value="CAK0825111.1"/>
    <property type="molecule type" value="Genomic_DNA"/>
</dbReference>
<keyword evidence="3" id="KW-1185">Reference proteome</keyword>
<evidence type="ECO:0000256" key="1">
    <source>
        <dbReference type="SAM" id="SignalP"/>
    </source>
</evidence>
<evidence type="ECO:0000313" key="3">
    <source>
        <dbReference type="Proteomes" id="UP001189429"/>
    </source>
</evidence>